<evidence type="ECO:0000256" key="2">
    <source>
        <dbReference type="ARBA" id="ARBA00022475"/>
    </source>
</evidence>
<protein>
    <submittedName>
        <fullName evidence="15">Sensor histidine kinase</fullName>
    </submittedName>
</protein>
<reference evidence="15 16" key="1">
    <citation type="journal article" date="2017" name="Genome Announc.">
        <title>Draft Genome Sequence of Romboutsia weinsteinii sp. nov. Strain CCRI-19649(T) Isolated from Surface Water.</title>
        <authorList>
            <person name="Maheux A.F."/>
            <person name="Boudreau D.K."/>
            <person name="Berube E."/>
            <person name="Boissinot M."/>
            <person name="Cantin P."/>
            <person name="Raymond F."/>
            <person name="Corbeil J."/>
            <person name="Omar R.F."/>
            <person name="Bergeron M.G."/>
        </authorList>
    </citation>
    <scope>NUCLEOTIDE SEQUENCE [LARGE SCALE GENOMIC DNA]</scope>
    <source>
        <strain evidence="15 16">CCRI-19649</strain>
    </source>
</reference>
<comment type="caution">
    <text evidence="15">The sequence shown here is derived from an EMBL/GenBank/DDBJ whole genome shotgun (WGS) entry which is preliminary data.</text>
</comment>
<evidence type="ECO:0000313" key="15">
    <source>
        <dbReference type="EMBL" id="RDY26503.1"/>
    </source>
</evidence>
<comment type="subcellular location">
    <subcellularLocation>
        <location evidence="1">Cell membrane</location>
        <topology evidence="1">Multi-pass membrane protein</topology>
    </subcellularLocation>
</comment>
<evidence type="ECO:0000256" key="4">
    <source>
        <dbReference type="ARBA" id="ARBA00022692"/>
    </source>
</evidence>
<dbReference type="OrthoDB" id="1410840at2"/>
<feature type="transmembrane region" description="Helical" evidence="11">
    <location>
        <begin position="74"/>
        <end position="101"/>
    </location>
</feature>
<keyword evidence="3" id="KW-0808">Transferase</keyword>
<dbReference type="Pfam" id="PF06580">
    <property type="entry name" value="His_kinase"/>
    <property type="match status" value="1"/>
</dbReference>
<dbReference type="Gene3D" id="3.30.565.10">
    <property type="entry name" value="Histidine kinase-like ATPase, C-terminal domain"/>
    <property type="match status" value="1"/>
</dbReference>
<dbReference type="EMBL" id="NOJY02000025">
    <property type="protein sequence ID" value="RDY26503.1"/>
    <property type="molecule type" value="Genomic_DNA"/>
</dbReference>
<evidence type="ECO:0000256" key="5">
    <source>
        <dbReference type="ARBA" id="ARBA00022741"/>
    </source>
</evidence>
<dbReference type="SUPFAM" id="SSF55874">
    <property type="entry name" value="ATPase domain of HSP90 chaperone/DNA topoisomerase II/histidine kinase"/>
    <property type="match status" value="1"/>
</dbReference>
<evidence type="ECO:0000259" key="12">
    <source>
        <dbReference type="Pfam" id="PF02518"/>
    </source>
</evidence>
<dbReference type="GO" id="GO:0000155">
    <property type="term" value="F:phosphorelay sensor kinase activity"/>
    <property type="evidence" value="ECO:0007669"/>
    <property type="project" value="InterPro"/>
</dbReference>
<evidence type="ECO:0000256" key="8">
    <source>
        <dbReference type="ARBA" id="ARBA00022989"/>
    </source>
</evidence>
<keyword evidence="10 11" id="KW-0472">Membrane</keyword>
<name>A0A371J1C3_9FIRM</name>
<dbReference type="Pfam" id="PF02518">
    <property type="entry name" value="HATPase_c"/>
    <property type="match status" value="1"/>
</dbReference>
<dbReference type="Proteomes" id="UP000215694">
    <property type="component" value="Unassembled WGS sequence"/>
</dbReference>
<dbReference type="GO" id="GO:0005524">
    <property type="term" value="F:ATP binding"/>
    <property type="evidence" value="ECO:0007669"/>
    <property type="project" value="UniProtKB-KW"/>
</dbReference>
<feature type="domain" description="Signal transduction histidine kinase internal region" evidence="13">
    <location>
        <begin position="225"/>
        <end position="302"/>
    </location>
</feature>
<keyword evidence="8 11" id="KW-1133">Transmembrane helix</keyword>
<dbReference type="PANTHER" id="PTHR34220">
    <property type="entry name" value="SENSOR HISTIDINE KINASE YPDA"/>
    <property type="match status" value="1"/>
</dbReference>
<feature type="domain" description="Histidine kinase/HSP90-like ATPase" evidence="12">
    <location>
        <begin position="318"/>
        <end position="412"/>
    </location>
</feature>
<dbReference type="GO" id="GO:0071555">
    <property type="term" value="P:cell wall organization"/>
    <property type="evidence" value="ECO:0007669"/>
    <property type="project" value="InterPro"/>
</dbReference>
<sequence length="424" mass="48037">MIENVFIVSTYKTCTMLAILLVLTRVKLAKDILHREKFTKNDLIIISVVFSILACLTNYIPIEAYGTTVSTIRVIIISGGILFGSFVGISSSIIAGIHLWFFDQGCIVVIPEIASIIIAGILSGMVYNACKTWEVDEKYKWILGIITGIIIQGLSIFYLTKEIQLVLDSNYLTMKEIISLNNSALMTQLPIGIFVSIIIDIQSERVQLMNLSKMAEMKSELNKSKLLILQSQINPHFLFNTLNTIGMLTRINPSEARYLIVRLSKYIRHNLELKGELINISEEIEQLNCYIDIQKTRFRDEFEVFYNIDDDVDIKIPSLIVQPLVENALEHGILKSGSKGKIYIDIHKESEDRIYISIENTGIPIDEKVIENIKNDNVKGNKVGLYNVDVRLKLMYGEGLNIVRLENGTKMDFYVGGQYEGYNS</sequence>
<evidence type="ECO:0000256" key="11">
    <source>
        <dbReference type="SAM" id="Phobius"/>
    </source>
</evidence>
<dbReference type="InterPro" id="IPR050640">
    <property type="entry name" value="Bact_2-comp_sensor_kinase"/>
</dbReference>
<dbReference type="Pfam" id="PF07694">
    <property type="entry name" value="5TM-5TMR_LYT"/>
    <property type="match status" value="1"/>
</dbReference>
<evidence type="ECO:0000259" key="14">
    <source>
        <dbReference type="Pfam" id="PF07694"/>
    </source>
</evidence>
<keyword evidence="6 15" id="KW-0418">Kinase</keyword>
<evidence type="ECO:0000256" key="3">
    <source>
        <dbReference type="ARBA" id="ARBA00022679"/>
    </source>
</evidence>
<feature type="domain" description="Signal transduction histidine kinase 5TM receptor LytS transmembrane region" evidence="14">
    <location>
        <begin position="27"/>
        <end position="168"/>
    </location>
</feature>
<evidence type="ECO:0000256" key="1">
    <source>
        <dbReference type="ARBA" id="ARBA00004651"/>
    </source>
</evidence>
<dbReference type="PANTHER" id="PTHR34220:SF7">
    <property type="entry name" value="SENSOR HISTIDINE KINASE YPDA"/>
    <property type="match status" value="1"/>
</dbReference>
<dbReference type="InterPro" id="IPR011620">
    <property type="entry name" value="Sig_transdc_His_kinase_LytS_TM"/>
</dbReference>
<feature type="transmembrane region" description="Helical" evidence="11">
    <location>
        <begin position="6"/>
        <end position="23"/>
    </location>
</feature>
<organism evidence="15 16">
    <name type="scientific">Romboutsia weinsteinii</name>
    <dbReference type="NCBI Taxonomy" id="2020949"/>
    <lineage>
        <taxon>Bacteria</taxon>
        <taxon>Bacillati</taxon>
        <taxon>Bacillota</taxon>
        <taxon>Clostridia</taxon>
        <taxon>Peptostreptococcales</taxon>
        <taxon>Peptostreptococcaceae</taxon>
        <taxon>Romboutsia</taxon>
    </lineage>
</organism>
<feature type="transmembrane region" description="Helical" evidence="11">
    <location>
        <begin position="139"/>
        <end position="159"/>
    </location>
</feature>
<keyword evidence="5" id="KW-0547">Nucleotide-binding</keyword>
<keyword evidence="4 11" id="KW-0812">Transmembrane</keyword>
<evidence type="ECO:0000256" key="7">
    <source>
        <dbReference type="ARBA" id="ARBA00022840"/>
    </source>
</evidence>
<keyword evidence="9" id="KW-0902">Two-component regulatory system</keyword>
<evidence type="ECO:0000313" key="16">
    <source>
        <dbReference type="Proteomes" id="UP000215694"/>
    </source>
</evidence>
<dbReference type="GO" id="GO:0005886">
    <property type="term" value="C:plasma membrane"/>
    <property type="evidence" value="ECO:0007669"/>
    <property type="project" value="UniProtKB-SubCell"/>
</dbReference>
<keyword evidence="7" id="KW-0067">ATP-binding</keyword>
<keyword evidence="2" id="KW-1003">Cell membrane</keyword>
<feature type="transmembrane region" description="Helical" evidence="11">
    <location>
        <begin position="108"/>
        <end position="127"/>
    </location>
</feature>
<dbReference type="InterPro" id="IPR036890">
    <property type="entry name" value="HATPase_C_sf"/>
</dbReference>
<gene>
    <name evidence="15" type="ORF">CHL78_013110</name>
</gene>
<evidence type="ECO:0000256" key="9">
    <source>
        <dbReference type="ARBA" id="ARBA00023012"/>
    </source>
</evidence>
<dbReference type="RefSeq" id="WP_094367589.1">
    <property type="nucleotide sequence ID" value="NZ_NOJY02000025.1"/>
</dbReference>
<dbReference type="InterPro" id="IPR003594">
    <property type="entry name" value="HATPase_dom"/>
</dbReference>
<evidence type="ECO:0000259" key="13">
    <source>
        <dbReference type="Pfam" id="PF06580"/>
    </source>
</evidence>
<dbReference type="AlphaFoldDB" id="A0A371J1C3"/>
<evidence type="ECO:0000256" key="6">
    <source>
        <dbReference type="ARBA" id="ARBA00022777"/>
    </source>
</evidence>
<feature type="transmembrane region" description="Helical" evidence="11">
    <location>
        <begin position="43"/>
        <end position="62"/>
    </location>
</feature>
<dbReference type="InterPro" id="IPR010559">
    <property type="entry name" value="Sig_transdc_His_kin_internal"/>
</dbReference>
<accession>A0A371J1C3</accession>
<evidence type="ECO:0000256" key="10">
    <source>
        <dbReference type="ARBA" id="ARBA00023136"/>
    </source>
</evidence>
<proteinExistence type="predicted"/>
<keyword evidence="16" id="KW-1185">Reference proteome</keyword>